<accession>B4R794</accession>
<dbReference type="HOGENOM" id="CLU_033478_0_0_1"/>
<evidence type="ECO:0000313" key="12">
    <source>
        <dbReference type="Proteomes" id="UP000000304"/>
    </source>
</evidence>
<gene>
    <name evidence="11" type="primary">Dsim\GD17416</name>
    <name evidence="11" type="ORF">Dsim_GD17416</name>
</gene>
<feature type="compositionally biased region" description="Low complexity" evidence="9">
    <location>
        <begin position="15"/>
        <end position="41"/>
    </location>
</feature>
<feature type="compositionally biased region" description="Basic and acidic residues" evidence="9">
    <location>
        <begin position="1"/>
        <end position="13"/>
    </location>
</feature>
<dbReference type="GO" id="GO:1990380">
    <property type="term" value="F:K48-linked deubiquitinase activity"/>
    <property type="evidence" value="ECO:0007669"/>
    <property type="project" value="UniProtKB-UniRule"/>
</dbReference>
<evidence type="ECO:0000256" key="7">
    <source>
        <dbReference type="ARBA" id="ARBA00022807"/>
    </source>
</evidence>
<evidence type="ECO:0000256" key="5">
    <source>
        <dbReference type="ARBA" id="ARBA00022786"/>
    </source>
</evidence>
<evidence type="ECO:0000256" key="1">
    <source>
        <dbReference type="ARBA" id="ARBA00000707"/>
    </source>
</evidence>
<dbReference type="GO" id="GO:0071108">
    <property type="term" value="P:protein K48-linked deubiquitination"/>
    <property type="evidence" value="ECO:0007669"/>
    <property type="project" value="InterPro"/>
</dbReference>
<evidence type="ECO:0000256" key="3">
    <source>
        <dbReference type="ARBA" id="ARBA00011074"/>
    </source>
</evidence>
<dbReference type="OrthoDB" id="9981542at2759"/>
<dbReference type="GO" id="GO:0004843">
    <property type="term" value="F:cysteine-type deubiquitinase activity"/>
    <property type="evidence" value="ECO:0007669"/>
    <property type="project" value="UniProtKB-UniRule"/>
</dbReference>
<comment type="function">
    <text evidence="2 8">Hydrolase that can remove 'Lys-48'-linked conjugated ubiquitin from proteins.</text>
</comment>
<keyword evidence="6 8" id="KW-0378">Hydrolase</keyword>
<feature type="compositionally biased region" description="Low complexity" evidence="9">
    <location>
        <begin position="60"/>
        <end position="78"/>
    </location>
</feature>
<dbReference type="EMBL" id="CM000366">
    <property type="protein sequence ID" value="EDX18335.1"/>
    <property type="molecule type" value="Genomic_DNA"/>
</dbReference>
<feature type="compositionally biased region" description="Polar residues" evidence="9">
    <location>
        <begin position="47"/>
        <end position="59"/>
    </location>
</feature>
<evidence type="ECO:0000256" key="8">
    <source>
        <dbReference type="RuleBase" id="RU367088"/>
    </source>
</evidence>
<evidence type="ECO:0000259" key="10">
    <source>
        <dbReference type="SMART" id="SM01174"/>
    </source>
</evidence>
<dbReference type="PANTHER" id="PTHR12473:SF17">
    <property type="entry name" value="UBIQUITIN CARBOXYL-TERMINAL HYDROLASE MINDY-3"/>
    <property type="match status" value="1"/>
</dbReference>
<proteinExistence type="inferred from homology"/>
<evidence type="ECO:0000256" key="6">
    <source>
        <dbReference type="ARBA" id="ARBA00022801"/>
    </source>
</evidence>
<dbReference type="Pfam" id="PF13898">
    <property type="entry name" value="MINDY-3_4_CD"/>
    <property type="match status" value="1"/>
</dbReference>
<dbReference type="SUPFAM" id="SSF47473">
    <property type="entry name" value="EF-hand"/>
    <property type="match status" value="1"/>
</dbReference>
<name>B4R794_DROSI</name>
<dbReference type="OMA" id="VIAPVQX"/>
<comment type="catalytic activity">
    <reaction evidence="1 8">
        <text>Thiol-dependent hydrolysis of ester, thioester, amide, peptide and isopeptide bonds formed by the C-terminal Gly of ubiquitin (a 76-residue protein attached to proteins as an intracellular targeting signal).</text>
        <dbReference type="EC" id="3.4.19.12"/>
    </reaction>
</comment>
<dbReference type="PhylomeDB" id="B4R794"/>
<dbReference type="InterPro" id="IPR025257">
    <property type="entry name" value="MINDY-3/4_CD"/>
</dbReference>
<dbReference type="InterPro" id="IPR039785">
    <property type="entry name" value="MINY3/4"/>
</dbReference>
<dbReference type="EC" id="3.4.19.12" evidence="8"/>
<evidence type="ECO:0000256" key="9">
    <source>
        <dbReference type="SAM" id="MobiDB-lite"/>
    </source>
</evidence>
<organism evidence="11 12">
    <name type="scientific">Drosophila simulans</name>
    <name type="common">Fruit fly</name>
    <dbReference type="NCBI Taxonomy" id="7240"/>
    <lineage>
        <taxon>Eukaryota</taxon>
        <taxon>Metazoa</taxon>
        <taxon>Ecdysozoa</taxon>
        <taxon>Arthropoda</taxon>
        <taxon>Hexapoda</taxon>
        <taxon>Insecta</taxon>
        <taxon>Pterygota</taxon>
        <taxon>Neoptera</taxon>
        <taxon>Endopterygota</taxon>
        <taxon>Diptera</taxon>
        <taxon>Brachycera</taxon>
        <taxon>Muscomorpha</taxon>
        <taxon>Ephydroidea</taxon>
        <taxon>Drosophilidae</taxon>
        <taxon>Drosophila</taxon>
        <taxon>Sophophora</taxon>
    </lineage>
</organism>
<keyword evidence="5 8" id="KW-0833">Ubl conjugation pathway</keyword>
<reference evidence="11 12" key="1">
    <citation type="journal article" date="2007" name="Nature">
        <title>Evolution of genes and genomes on the Drosophila phylogeny.</title>
        <authorList>
            <consortium name="Drosophila 12 Genomes Consortium"/>
            <person name="Clark A.G."/>
            <person name="Eisen M.B."/>
            <person name="Smith D.R."/>
            <person name="Bergman C.M."/>
            <person name="Oliver B."/>
            <person name="Markow T.A."/>
            <person name="Kaufman T.C."/>
            <person name="Kellis M."/>
            <person name="Gelbart W."/>
            <person name="Iyer V.N."/>
            <person name="Pollard D.A."/>
            <person name="Sackton T.B."/>
            <person name="Larracuente A.M."/>
            <person name="Singh N.D."/>
            <person name="Abad J.P."/>
            <person name="Abt D.N."/>
            <person name="Adryan B."/>
            <person name="Aguade M."/>
            <person name="Akashi H."/>
            <person name="Anderson W.W."/>
            <person name="Aquadro C.F."/>
            <person name="Ardell D.H."/>
            <person name="Arguello R."/>
            <person name="Artieri C.G."/>
            <person name="Barbash D.A."/>
            <person name="Barker D."/>
            <person name="Barsanti P."/>
            <person name="Batterham P."/>
            <person name="Batzoglou S."/>
            <person name="Begun D."/>
            <person name="Bhutkar A."/>
            <person name="Blanco E."/>
            <person name="Bosak S.A."/>
            <person name="Bradley R.K."/>
            <person name="Brand A.D."/>
            <person name="Brent M.R."/>
            <person name="Brooks A.N."/>
            <person name="Brown R.H."/>
            <person name="Butlin R.K."/>
            <person name="Caggese C."/>
            <person name="Calvi B.R."/>
            <person name="Bernardo de Carvalho A."/>
            <person name="Caspi A."/>
            <person name="Castrezana S."/>
            <person name="Celniker S.E."/>
            <person name="Chang J.L."/>
            <person name="Chapple C."/>
            <person name="Chatterji S."/>
            <person name="Chinwalla A."/>
            <person name="Civetta A."/>
            <person name="Clifton S.W."/>
            <person name="Comeron J.M."/>
            <person name="Costello J.C."/>
            <person name="Coyne J.A."/>
            <person name="Daub J."/>
            <person name="David R.G."/>
            <person name="Delcher A.L."/>
            <person name="Delehaunty K."/>
            <person name="Do C.B."/>
            <person name="Ebling H."/>
            <person name="Edwards K."/>
            <person name="Eickbush T."/>
            <person name="Evans J.D."/>
            <person name="Filipski A."/>
            <person name="Findeiss S."/>
            <person name="Freyhult E."/>
            <person name="Fulton L."/>
            <person name="Fulton R."/>
            <person name="Garcia A.C."/>
            <person name="Gardiner A."/>
            <person name="Garfield D.A."/>
            <person name="Garvin B.E."/>
            <person name="Gibson G."/>
            <person name="Gilbert D."/>
            <person name="Gnerre S."/>
            <person name="Godfrey J."/>
            <person name="Good R."/>
            <person name="Gotea V."/>
            <person name="Gravely B."/>
            <person name="Greenberg A.J."/>
            <person name="Griffiths-Jones S."/>
            <person name="Gross S."/>
            <person name="Guigo R."/>
            <person name="Gustafson E.A."/>
            <person name="Haerty W."/>
            <person name="Hahn M.W."/>
            <person name="Halligan D.L."/>
            <person name="Halpern A.L."/>
            <person name="Halter G.M."/>
            <person name="Han M.V."/>
            <person name="Heger A."/>
            <person name="Hillier L."/>
            <person name="Hinrichs A.S."/>
            <person name="Holmes I."/>
            <person name="Hoskins R.A."/>
            <person name="Hubisz M.J."/>
            <person name="Hultmark D."/>
            <person name="Huntley M.A."/>
            <person name="Jaffe D.B."/>
            <person name="Jagadeeshan S."/>
            <person name="Jeck W.R."/>
            <person name="Johnson J."/>
            <person name="Jones C.D."/>
            <person name="Jordan W.C."/>
            <person name="Karpen G.H."/>
            <person name="Kataoka E."/>
            <person name="Keightley P.D."/>
            <person name="Kheradpour P."/>
            <person name="Kirkness E.F."/>
            <person name="Koerich L.B."/>
            <person name="Kristiansen K."/>
            <person name="Kudrna D."/>
            <person name="Kulathinal R.J."/>
            <person name="Kumar S."/>
            <person name="Kwok R."/>
            <person name="Lander E."/>
            <person name="Langley C.H."/>
            <person name="Lapoint R."/>
            <person name="Lazzaro B.P."/>
            <person name="Lee S.J."/>
            <person name="Levesque L."/>
            <person name="Li R."/>
            <person name="Lin C.F."/>
            <person name="Lin M.F."/>
            <person name="Lindblad-Toh K."/>
            <person name="Llopart A."/>
            <person name="Long M."/>
            <person name="Low L."/>
            <person name="Lozovsky E."/>
            <person name="Lu J."/>
            <person name="Luo M."/>
            <person name="Machado C.A."/>
            <person name="Makalowski W."/>
            <person name="Marzo M."/>
            <person name="Matsuda M."/>
            <person name="Matzkin L."/>
            <person name="McAllister B."/>
            <person name="McBride C.S."/>
            <person name="McKernan B."/>
            <person name="McKernan K."/>
            <person name="Mendez-Lago M."/>
            <person name="Minx P."/>
            <person name="Mollenhauer M.U."/>
            <person name="Montooth K."/>
            <person name="Mount S.M."/>
            <person name="Mu X."/>
            <person name="Myers E."/>
            <person name="Negre B."/>
            <person name="Newfeld S."/>
            <person name="Nielsen R."/>
            <person name="Noor M.A."/>
            <person name="O'Grady P."/>
            <person name="Pachter L."/>
            <person name="Papaceit M."/>
            <person name="Parisi M.J."/>
            <person name="Parisi M."/>
            <person name="Parts L."/>
            <person name="Pedersen J.S."/>
            <person name="Pesole G."/>
            <person name="Phillippy A.M."/>
            <person name="Ponting C.P."/>
            <person name="Pop M."/>
            <person name="Porcelli D."/>
            <person name="Powell J.R."/>
            <person name="Prohaska S."/>
            <person name="Pruitt K."/>
            <person name="Puig M."/>
            <person name="Quesneville H."/>
            <person name="Ram K.R."/>
            <person name="Rand D."/>
            <person name="Rasmussen M.D."/>
            <person name="Reed L.K."/>
            <person name="Reenan R."/>
            <person name="Reily A."/>
            <person name="Remington K.A."/>
            <person name="Rieger T.T."/>
            <person name="Ritchie M.G."/>
            <person name="Robin C."/>
            <person name="Rogers Y.H."/>
            <person name="Rohde C."/>
            <person name="Rozas J."/>
            <person name="Rubenfield M.J."/>
            <person name="Ruiz A."/>
            <person name="Russo S."/>
            <person name="Salzberg S.L."/>
            <person name="Sanchez-Gracia A."/>
            <person name="Saranga D.J."/>
            <person name="Sato H."/>
            <person name="Schaeffer S.W."/>
            <person name="Schatz M.C."/>
            <person name="Schlenke T."/>
            <person name="Schwartz R."/>
            <person name="Segarra C."/>
            <person name="Singh R.S."/>
            <person name="Sirot L."/>
            <person name="Sirota M."/>
            <person name="Sisneros N.B."/>
            <person name="Smith C.D."/>
            <person name="Smith T.F."/>
            <person name="Spieth J."/>
            <person name="Stage D.E."/>
            <person name="Stark A."/>
            <person name="Stephan W."/>
            <person name="Strausberg R.L."/>
            <person name="Strempel S."/>
            <person name="Sturgill D."/>
            <person name="Sutton G."/>
            <person name="Sutton G.G."/>
            <person name="Tao W."/>
            <person name="Teichmann S."/>
            <person name="Tobari Y.N."/>
            <person name="Tomimura Y."/>
            <person name="Tsolas J.M."/>
            <person name="Valente V.L."/>
            <person name="Venter E."/>
            <person name="Venter J.C."/>
            <person name="Vicario S."/>
            <person name="Vieira F.G."/>
            <person name="Vilella A.J."/>
            <person name="Villasante A."/>
            <person name="Walenz B."/>
            <person name="Wang J."/>
            <person name="Wasserman M."/>
            <person name="Watts T."/>
            <person name="Wilson D."/>
            <person name="Wilson R.K."/>
            <person name="Wing R.A."/>
            <person name="Wolfner M.F."/>
            <person name="Wong A."/>
            <person name="Wong G.K."/>
            <person name="Wu C.I."/>
            <person name="Wu G."/>
            <person name="Yamamoto D."/>
            <person name="Yang H.P."/>
            <person name="Yang S.P."/>
            <person name="Yorke J.A."/>
            <person name="Yoshida K."/>
            <person name="Zdobnov E."/>
            <person name="Zhang P."/>
            <person name="Zhang Y."/>
            <person name="Zimin A.V."/>
            <person name="Baldwin J."/>
            <person name="Abdouelleil A."/>
            <person name="Abdulkadir J."/>
            <person name="Abebe A."/>
            <person name="Abera B."/>
            <person name="Abreu J."/>
            <person name="Acer S.C."/>
            <person name="Aftuck L."/>
            <person name="Alexander A."/>
            <person name="An P."/>
            <person name="Anderson E."/>
            <person name="Anderson S."/>
            <person name="Arachi H."/>
            <person name="Azer M."/>
            <person name="Bachantsang P."/>
            <person name="Barry A."/>
            <person name="Bayul T."/>
            <person name="Berlin A."/>
            <person name="Bessette D."/>
            <person name="Bloom T."/>
            <person name="Blye J."/>
            <person name="Boguslavskiy L."/>
            <person name="Bonnet C."/>
            <person name="Boukhgalter B."/>
            <person name="Bourzgui I."/>
            <person name="Brown A."/>
            <person name="Cahill P."/>
            <person name="Channer S."/>
            <person name="Cheshatsang Y."/>
            <person name="Chuda L."/>
            <person name="Citroen M."/>
            <person name="Collymore A."/>
            <person name="Cooke P."/>
            <person name="Costello M."/>
            <person name="D'Aco K."/>
            <person name="Daza R."/>
            <person name="De Haan G."/>
            <person name="DeGray S."/>
            <person name="DeMaso C."/>
            <person name="Dhargay N."/>
            <person name="Dooley K."/>
            <person name="Dooley E."/>
            <person name="Doricent M."/>
            <person name="Dorje P."/>
            <person name="Dorjee K."/>
            <person name="Dupes A."/>
            <person name="Elong R."/>
            <person name="Falk J."/>
            <person name="Farina A."/>
            <person name="Faro S."/>
            <person name="Ferguson D."/>
            <person name="Fisher S."/>
            <person name="Foley C.D."/>
            <person name="Franke A."/>
            <person name="Friedrich D."/>
            <person name="Gadbois L."/>
            <person name="Gearin G."/>
            <person name="Gearin C.R."/>
            <person name="Giannoukos G."/>
            <person name="Goode T."/>
            <person name="Graham J."/>
            <person name="Grandbois E."/>
            <person name="Grewal S."/>
            <person name="Gyaltsen K."/>
            <person name="Hafez N."/>
            <person name="Hagos B."/>
            <person name="Hall J."/>
            <person name="Henson C."/>
            <person name="Hollinger A."/>
            <person name="Honan T."/>
            <person name="Huard M.D."/>
            <person name="Hughes L."/>
            <person name="Hurhula B."/>
            <person name="Husby M.E."/>
            <person name="Kamat A."/>
            <person name="Kanga B."/>
            <person name="Kashin S."/>
            <person name="Khazanovich D."/>
            <person name="Kisner P."/>
            <person name="Lance K."/>
            <person name="Lara M."/>
            <person name="Lee W."/>
            <person name="Lennon N."/>
            <person name="Letendre F."/>
            <person name="LeVine R."/>
            <person name="Lipovsky A."/>
            <person name="Liu X."/>
            <person name="Liu J."/>
            <person name="Liu S."/>
            <person name="Lokyitsang T."/>
            <person name="Lokyitsang Y."/>
            <person name="Lubonja R."/>
            <person name="Lui A."/>
            <person name="MacDonald P."/>
            <person name="Magnisalis V."/>
            <person name="Maru K."/>
            <person name="Matthews C."/>
            <person name="McCusker W."/>
            <person name="McDonough S."/>
            <person name="Mehta T."/>
            <person name="Meldrim J."/>
            <person name="Meneus L."/>
            <person name="Mihai O."/>
            <person name="Mihalev A."/>
            <person name="Mihova T."/>
            <person name="Mittelman R."/>
            <person name="Mlenga V."/>
            <person name="Montmayeur A."/>
            <person name="Mulrain L."/>
            <person name="Navidi A."/>
            <person name="Naylor J."/>
            <person name="Negash T."/>
            <person name="Nguyen T."/>
            <person name="Nguyen N."/>
            <person name="Nicol R."/>
            <person name="Norbu C."/>
            <person name="Norbu N."/>
            <person name="Novod N."/>
            <person name="O'Neill B."/>
            <person name="Osman S."/>
            <person name="Markiewicz E."/>
            <person name="Oyono O.L."/>
            <person name="Patti C."/>
            <person name="Phunkhang P."/>
            <person name="Pierre F."/>
            <person name="Priest M."/>
            <person name="Raghuraman S."/>
            <person name="Rege F."/>
            <person name="Reyes R."/>
            <person name="Rise C."/>
            <person name="Rogov P."/>
            <person name="Ross K."/>
            <person name="Ryan E."/>
            <person name="Settipalli S."/>
            <person name="Shea T."/>
            <person name="Sherpa N."/>
            <person name="Shi L."/>
            <person name="Shih D."/>
            <person name="Sparrow T."/>
            <person name="Spaulding J."/>
            <person name="Stalker J."/>
            <person name="Stange-Thomann N."/>
            <person name="Stavropoulos S."/>
            <person name="Stone C."/>
            <person name="Strader C."/>
            <person name="Tesfaye S."/>
            <person name="Thomson T."/>
            <person name="Thoulutsang Y."/>
            <person name="Thoulutsang D."/>
            <person name="Topham K."/>
            <person name="Topping I."/>
            <person name="Tsamla T."/>
            <person name="Vassiliev H."/>
            <person name="Vo A."/>
            <person name="Wangchuk T."/>
            <person name="Wangdi T."/>
            <person name="Weiand M."/>
            <person name="Wilkinson J."/>
            <person name="Wilson A."/>
            <person name="Yadav S."/>
            <person name="Young G."/>
            <person name="Yu Q."/>
            <person name="Zembek L."/>
            <person name="Zhong D."/>
            <person name="Zimmer A."/>
            <person name="Zwirko Z."/>
            <person name="Jaffe D.B."/>
            <person name="Alvarez P."/>
            <person name="Brockman W."/>
            <person name="Butler J."/>
            <person name="Chin C."/>
            <person name="Gnerre S."/>
            <person name="Grabherr M."/>
            <person name="Kleber M."/>
            <person name="Mauceli E."/>
            <person name="MacCallum I."/>
        </authorList>
    </citation>
    <scope>NUCLEOTIDE SEQUENCE [LARGE SCALE GENOMIC DNA]</scope>
    <source>
        <strain evidence="12">white501</strain>
    </source>
</reference>
<dbReference type="PANTHER" id="PTHR12473">
    <property type="entry name" value="UBIQUITIN CARBOXYL-TERMINAL HYDROLASE MINDY-4-RELATED"/>
    <property type="match status" value="1"/>
</dbReference>
<dbReference type="InterPro" id="IPR011992">
    <property type="entry name" value="EF-hand-dom_pair"/>
</dbReference>
<keyword evidence="12" id="KW-1185">Reference proteome</keyword>
<protein>
    <recommendedName>
        <fullName evidence="8">Ubiquitin carboxyl-terminal hydrolase MINDY</fullName>
        <ecNumber evidence="8">3.4.19.12</ecNumber>
    </recommendedName>
</protein>
<comment type="similarity">
    <text evidence="3 8">Belongs to the MINDY deubiquitinase family. FAM188 subfamily.</text>
</comment>
<dbReference type="Gene3D" id="1.10.238.10">
    <property type="entry name" value="EF-hand"/>
    <property type="match status" value="1"/>
</dbReference>
<feature type="domain" description="Deubiquitinating enzyme MINDY-3/4 conserved" evidence="10">
    <location>
        <begin position="98"/>
        <end position="316"/>
    </location>
</feature>
<keyword evidence="4 8" id="KW-0645">Protease</keyword>
<dbReference type="Proteomes" id="UP000000304">
    <property type="component" value="Chromosome X"/>
</dbReference>
<evidence type="ECO:0000313" key="11">
    <source>
        <dbReference type="EMBL" id="EDX18335.1"/>
    </source>
</evidence>
<dbReference type="SMART" id="SM01174">
    <property type="entry name" value="DUF4205"/>
    <property type="match status" value="1"/>
</dbReference>
<dbReference type="GO" id="GO:0006508">
    <property type="term" value="P:proteolysis"/>
    <property type="evidence" value="ECO:0007669"/>
    <property type="project" value="UniProtKB-KW"/>
</dbReference>
<evidence type="ECO:0000256" key="4">
    <source>
        <dbReference type="ARBA" id="ARBA00022670"/>
    </source>
</evidence>
<feature type="region of interest" description="Disordered" evidence="9">
    <location>
        <begin position="1"/>
        <end position="83"/>
    </location>
</feature>
<sequence length="408" mass="44892">MNEKIVPEQRGGEDSSSSVTAKSATAAASASSPSMTLASAALESHKTTTITTASSSPRTSGACASSSQSASAPASASSYQEKQPMLNATDMRELREIKQLLWGDNVREDVFKRWSQGFEFSKVEPSALVQKQGGPCAVIAPVQAYLLKIIIMDLPGIKLSEISPDKSQNLLIQAFTYGYGGQSLINLMLTGRAVAHVWDNEQDVGGLKLRGICEQSDIGFITLMEEMRYCTVGSFFKNPRYPVWVMGSDTHLTVLFSNEKRLVSPETPSETGRRIFKSYDPEGNNFISTTMLREVLVALNLVSEPAYVALMQKRLDPENLGIILLNAFMDEFFPLESRSTPDTFELMHYNGIPGSNENNKVRYYCGTAILLEGDLKSVCTSNPMVTCLQTKWPNIEINWHDGHMPSLN</sequence>
<keyword evidence="7 8" id="KW-0788">Thiol protease</keyword>
<dbReference type="AlphaFoldDB" id="B4R794"/>
<evidence type="ECO:0000256" key="2">
    <source>
        <dbReference type="ARBA" id="ARBA00002107"/>
    </source>
</evidence>